<evidence type="ECO:0000313" key="3">
    <source>
        <dbReference type="EMBL" id="GMT26046.1"/>
    </source>
</evidence>
<proteinExistence type="predicted"/>
<evidence type="ECO:0000256" key="1">
    <source>
        <dbReference type="SAM" id="MobiDB-lite"/>
    </source>
</evidence>
<accession>A0AAV5W5I4</accession>
<feature type="signal peptide" evidence="2">
    <location>
        <begin position="1"/>
        <end position="23"/>
    </location>
</feature>
<feature type="chain" id="PRO_5043416984" evidence="2">
    <location>
        <begin position="24"/>
        <end position="176"/>
    </location>
</feature>
<reference evidence="3" key="1">
    <citation type="submission" date="2023-10" db="EMBL/GenBank/DDBJ databases">
        <title>Genome assembly of Pristionchus species.</title>
        <authorList>
            <person name="Yoshida K."/>
            <person name="Sommer R.J."/>
        </authorList>
    </citation>
    <scope>NUCLEOTIDE SEQUENCE</scope>
    <source>
        <strain evidence="3">RS5133</strain>
    </source>
</reference>
<keyword evidence="2" id="KW-0732">Signal</keyword>
<dbReference type="AlphaFoldDB" id="A0AAV5W5I4"/>
<name>A0AAV5W5I4_9BILA</name>
<evidence type="ECO:0000313" key="4">
    <source>
        <dbReference type="Proteomes" id="UP001432322"/>
    </source>
</evidence>
<gene>
    <name evidence="3" type="ORF">PFISCL1PPCAC_17343</name>
</gene>
<sequence>MFPLLVLLLHFAILTTLLYCTTAKKKEVPPSSGTTSVKSKPKSDKQKPAVPTNPHSVMISEKRPPQAPPGKEYDALNTTDRLAVRTSTLEKLAREKDAPKSKSMKRDIEQSAKPDEKEKKDKTGEERTKYNLTLQMEVTDKDRTDMTYRKDTQAKPKDEKKVVAVENKEEPVVGQI</sequence>
<dbReference type="EMBL" id="BTSY01000004">
    <property type="protein sequence ID" value="GMT26046.1"/>
    <property type="molecule type" value="Genomic_DNA"/>
</dbReference>
<feature type="compositionally biased region" description="Basic and acidic residues" evidence="1">
    <location>
        <begin position="138"/>
        <end position="176"/>
    </location>
</feature>
<feature type="compositionally biased region" description="Basic and acidic residues" evidence="1">
    <location>
        <begin position="91"/>
        <end position="129"/>
    </location>
</feature>
<feature type="compositionally biased region" description="Polar residues" evidence="1">
    <location>
        <begin position="76"/>
        <end position="89"/>
    </location>
</feature>
<comment type="caution">
    <text evidence="3">The sequence shown here is derived from an EMBL/GenBank/DDBJ whole genome shotgun (WGS) entry which is preliminary data.</text>
</comment>
<dbReference type="Proteomes" id="UP001432322">
    <property type="component" value="Unassembled WGS sequence"/>
</dbReference>
<evidence type="ECO:0000256" key="2">
    <source>
        <dbReference type="SAM" id="SignalP"/>
    </source>
</evidence>
<feature type="region of interest" description="Disordered" evidence="1">
    <location>
        <begin position="25"/>
        <end position="176"/>
    </location>
</feature>
<protein>
    <submittedName>
        <fullName evidence="3">Uncharacterized protein</fullName>
    </submittedName>
</protein>
<keyword evidence="4" id="KW-1185">Reference proteome</keyword>
<organism evidence="3 4">
    <name type="scientific">Pristionchus fissidentatus</name>
    <dbReference type="NCBI Taxonomy" id="1538716"/>
    <lineage>
        <taxon>Eukaryota</taxon>
        <taxon>Metazoa</taxon>
        <taxon>Ecdysozoa</taxon>
        <taxon>Nematoda</taxon>
        <taxon>Chromadorea</taxon>
        <taxon>Rhabditida</taxon>
        <taxon>Rhabditina</taxon>
        <taxon>Diplogasteromorpha</taxon>
        <taxon>Diplogasteroidea</taxon>
        <taxon>Neodiplogasteridae</taxon>
        <taxon>Pristionchus</taxon>
    </lineage>
</organism>